<feature type="signal peptide" evidence="2">
    <location>
        <begin position="1"/>
        <end position="24"/>
    </location>
</feature>
<keyword evidence="2" id="KW-0732">Signal</keyword>
<dbReference type="PANTHER" id="PTHR31731">
    <property type="match status" value="1"/>
</dbReference>
<dbReference type="SUPFAM" id="SSF47699">
    <property type="entry name" value="Bifunctional inhibitor/lipid-transfer protein/seed storage 2S albumin"/>
    <property type="match status" value="1"/>
</dbReference>
<evidence type="ECO:0000259" key="3">
    <source>
        <dbReference type="SMART" id="SM00499"/>
    </source>
</evidence>
<protein>
    <recommendedName>
        <fullName evidence="3">Bifunctional inhibitor/plant lipid transfer protein/seed storage helical domain-containing protein</fullName>
    </recommendedName>
</protein>
<name>A0A7C8YRJ2_OPUST</name>
<reference evidence="4" key="2">
    <citation type="submission" date="2020-07" db="EMBL/GenBank/DDBJ databases">
        <authorList>
            <person name="Vera ALvarez R."/>
            <person name="Arias-Moreno D.M."/>
            <person name="Jimenez-Jacinto V."/>
            <person name="Jimenez-Bremont J.F."/>
            <person name="Swaminathan K."/>
            <person name="Moose S.P."/>
            <person name="Guerrero-Gonzalez M.L."/>
            <person name="Marino-Ramirez L."/>
            <person name="Landsman D."/>
            <person name="Rodriguez-Kessler M."/>
            <person name="Delgado-Sanchez P."/>
        </authorList>
    </citation>
    <scope>NUCLEOTIDE SEQUENCE</scope>
    <source>
        <tissue evidence="4">Cladode</tissue>
    </source>
</reference>
<organism evidence="4">
    <name type="scientific">Opuntia streptacantha</name>
    <name type="common">Prickly pear cactus</name>
    <name type="synonym">Opuntia cardona</name>
    <dbReference type="NCBI Taxonomy" id="393608"/>
    <lineage>
        <taxon>Eukaryota</taxon>
        <taxon>Viridiplantae</taxon>
        <taxon>Streptophyta</taxon>
        <taxon>Embryophyta</taxon>
        <taxon>Tracheophyta</taxon>
        <taxon>Spermatophyta</taxon>
        <taxon>Magnoliopsida</taxon>
        <taxon>eudicotyledons</taxon>
        <taxon>Gunneridae</taxon>
        <taxon>Pentapetalae</taxon>
        <taxon>Caryophyllales</taxon>
        <taxon>Cactineae</taxon>
        <taxon>Cactaceae</taxon>
        <taxon>Opuntioideae</taxon>
        <taxon>Opuntia</taxon>
    </lineage>
</organism>
<reference evidence="4" key="1">
    <citation type="journal article" date="2013" name="J. Plant Res.">
        <title>Effect of fungi and light on seed germination of three Opuntia species from semiarid lands of central Mexico.</title>
        <authorList>
            <person name="Delgado-Sanchez P."/>
            <person name="Jimenez-Bremont J.F."/>
            <person name="Guerrero-Gonzalez Mde L."/>
            <person name="Flores J."/>
        </authorList>
    </citation>
    <scope>NUCLEOTIDE SEQUENCE</scope>
    <source>
        <tissue evidence="4">Cladode</tissue>
    </source>
</reference>
<dbReference type="InterPro" id="IPR016140">
    <property type="entry name" value="Bifunc_inhib/LTP/seed_store"/>
</dbReference>
<dbReference type="InterPro" id="IPR036312">
    <property type="entry name" value="Bifun_inhib/LTP/seed_sf"/>
</dbReference>
<dbReference type="SMART" id="SM00499">
    <property type="entry name" value="AAI"/>
    <property type="match status" value="1"/>
</dbReference>
<evidence type="ECO:0000256" key="2">
    <source>
        <dbReference type="SAM" id="SignalP"/>
    </source>
</evidence>
<evidence type="ECO:0000256" key="1">
    <source>
        <dbReference type="SAM" id="MobiDB-lite"/>
    </source>
</evidence>
<evidence type="ECO:0000313" key="4">
    <source>
        <dbReference type="EMBL" id="MBA4624130.1"/>
    </source>
</evidence>
<proteinExistence type="predicted"/>
<dbReference type="InterPro" id="IPR051636">
    <property type="entry name" value="Plant_LTP/defense-related"/>
</dbReference>
<feature type="domain" description="Bifunctional inhibitor/plant lipid transfer protein/seed storage helical" evidence="3">
    <location>
        <begin position="55"/>
        <end position="137"/>
    </location>
</feature>
<dbReference type="Pfam" id="PF14547">
    <property type="entry name" value="Hydrophob_seed"/>
    <property type="match status" value="1"/>
</dbReference>
<dbReference type="Gene3D" id="1.10.110.10">
    <property type="entry name" value="Plant lipid-transfer and hydrophobic proteins"/>
    <property type="match status" value="1"/>
</dbReference>
<feature type="region of interest" description="Disordered" evidence="1">
    <location>
        <begin position="30"/>
        <end position="54"/>
    </location>
</feature>
<feature type="chain" id="PRO_5028437920" description="Bifunctional inhibitor/plant lipid transfer protein/seed storage helical domain-containing protein" evidence="2">
    <location>
        <begin position="25"/>
        <end position="138"/>
    </location>
</feature>
<dbReference type="InterPro" id="IPR027923">
    <property type="entry name" value="Hydrophob_seed_dom"/>
</dbReference>
<dbReference type="CDD" id="cd01958">
    <property type="entry name" value="HPS_like"/>
    <property type="match status" value="1"/>
</dbReference>
<dbReference type="EMBL" id="GISG01046400">
    <property type="protein sequence ID" value="MBA4624130.1"/>
    <property type="molecule type" value="Transcribed_RNA"/>
</dbReference>
<dbReference type="PROSITE" id="PS51257">
    <property type="entry name" value="PROKAR_LIPOPROTEIN"/>
    <property type="match status" value="1"/>
</dbReference>
<sequence>MAKFSKFLALFLVLNLLFFTLASACGECGTPPTPKPKPKPKPKPTPEPAPSGGSCPIDALKLGVCANLLHGLLDLTIGPPPKEPCCPLIKGILDAEVAVCLCTAIKANVLGIVLNVPLSLSLLVNYCGCELPRGFQCP</sequence>
<accession>A0A7C8YRJ2</accession>
<dbReference type="AlphaFoldDB" id="A0A7C8YRJ2"/>